<feature type="chain" id="PRO_5020862673" description="Peptidase MA-like domain-containing protein" evidence="1">
    <location>
        <begin position="30"/>
        <end position="410"/>
    </location>
</feature>
<comment type="caution">
    <text evidence="2">The sequence shown here is derived from an EMBL/GenBank/DDBJ whole genome shotgun (WGS) entry which is preliminary data.</text>
</comment>
<gene>
    <name evidence="2" type="ORF">EPD65_02050</name>
</gene>
<dbReference type="RefSeq" id="WP_131581474.1">
    <property type="nucleotide sequence ID" value="NZ_SJZJ01000002.1"/>
</dbReference>
<name>A0A4R1CHF2_9ACTN</name>
<dbReference type="OrthoDB" id="5242307at2"/>
<keyword evidence="1" id="KW-0732">Signal</keyword>
<evidence type="ECO:0008006" key="4">
    <source>
        <dbReference type="Google" id="ProtNLM"/>
    </source>
</evidence>
<organism evidence="2 3">
    <name type="scientific">Nocardioides jejuensis</name>
    <dbReference type="NCBI Taxonomy" id="2502782"/>
    <lineage>
        <taxon>Bacteria</taxon>
        <taxon>Bacillati</taxon>
        <taxon>Actinomycetota</taxon>
        <taxon>Actinomycetes</taxon>
        <taxon>Propionibacteriales</taxon>
        <taxon>Nocardioidaceae</taxon>
        <taxon>Nocardioides</taxon>
    </lineage>
</organism>
<evidence type="ECO:0000313" key="2">
    <source>
        <dbReference type="EMBL" id="TCJ30843.1"/>
    </source>
</evidence>
<dbReference type="PROSITE" id="PS51257">
    <property type="entry name" value="PROKAR_LIPOPROTEIN"/>
    <property type="match status" value="1"/>
</dbReference>
<accession>A0A4R1CHF2</accession>
<dbReference type="AlphaFoldDB" id="A0A4R1CHF2"/>
<protein>
    <recommendedName>
        <fullName evidence="4">Peptidase MA-like domain-containing protein</fullName>
    </recommendedName>
</protein>
<proteinExistence type="predicted"/>
<evidence type="ECO:0000256" key="1">
    <source>
        <dbReference type="SAM" id="SignalP"/>
    </source>
</evidence>
<dbReference type="EMBL" id="SJZJ01000002">
    <property type="protein sequence ID" value="TCJ30843.1"/>
    <property type="molecule type" value="Genomic_DNA"/>
</dbReference>
<sequence length="410" mass="44557">MRRGFQRLAPLLLGALLVAGCSSPTPAPAPTPVGPPLDDAISTLLAARAKAVLMHDQPAFMETVDPAKRGFLHNQRRLFANLQELPLAAYDLQLRGVTELPGGSIQAEVTVIMQLDQYDVVPVRAPGLFTFRRGADGTLALDADHDRTYDEDHDVDLQPWERTRIEAENEDGVLGIFDHASIDDAYQVMSAVHRGIEDIAPRIPLPWSHHVVVYALSDVAQMASLDELPGGDPERLEGVAFSVPAGNGSTDVASVRFMLHPRMLGRDDARRDRLIRHELTHVAVADRDDRVPTWLAEGIAEWVSVQAVPRDDRVISREALEMAQAGLTALPSDAGFNDAHTAANYGISWWACQVIADRFGPETVWQLLAAMGQGGGTSEADQDDVLRRVLGMSGAELAAAAGRRIVRTFG</sequence>
<evidence type="ECO:0000313" key="3">
    <source>
        <dbReference type="Proteomes" id="UP000295453"/>
    </source>
</evidence>
<dbReference type="Proteomes" id="UP000295453">
    <property type="component" value="Unassembled WGS sequence"/>
</dbReference>
<reference evidence="2 3" key="1">
    <citation type="submission" date="2019-03" db="EMBL/GenBank/DDBJ databases">
        <authorList>
            <person name="Kim M.K.M."/>
        </authorList>
    </citation>
    <scope>NUCLEOTIDE SEQUENCE [LARGE SCALE GENOMIC DNA]</scope>
    <source>
        <strain evidence="2 3">18JY15-6</strain>
    </source>
</reference>
<keyword evidence="3" id="KW-1185">Reference proteome</keyword>
<feature type="signal peptide" evidence="1">
    <location>
        <begin position="1"/>
        <end position="29"/>
    </location>
</feature>